<dbReference type="Pfam" id="PF00903">
    <property type="entry name" value="Glyoxalase"/>
    <property type="match status" value="1"/>
</dbReference>
<dbReference type="InterPro" id="IPR004360">
    <property type="entry name" value="Glyas_Fos-R_dOase_dom"/>
</dbReference>
<name>A0A250G7T4_9FLAO</name>
<dbReference type="InterPro" id="IPR029068">
    <property type="entry name" value="Glyas_Bleomycin-R_OHBP_Dase"/>
</dbReference>
<protein>
    <submittedName>
        <fullName evidence="2">Glyoxalase-like domain protein</fullName>
    </submittedName>
</protein>
<dbReference type="InterPro" id="IPR052164">
    <property type="entry name" value="Anthracycline_SecMetBiosynth"/>
</dbReference>
<dbReference type="CDD" id="cd07247">
    <property type="entry name" value="SgaA_N_like"/>
    <property type="match status" value="1"/>
</dbReference>
<dbReference type="Gene3D" id="3.10.180.10">
    <property type="entry name" value="2,3-Dihydroxybiphenyl 1,2-Dioxygenase, domain 1"/>
    <property type="match status" value="1"/>
</dbReference>
<reference evidence="3" key="1">
    <citation type="submission" date="2017-06" db="EMBL/GenBank/DDBJ databases">
        <title>Capnocytophaga spp. assemblies.</title>
        <authorList>
            <person name="Gulvik C.A."/>
        </authorList>
    </citation>
    <scope>NUCLEOTIDE SEQUENCE [LARGE SCALE GENOMIC DNA]</scope>
    <source>
        <strain evidence="3">H5594</strain>
    </source>
</reference>
<dbReference type="GeneID" id="96780708"/>
<gene>
    <name evidence="2" type="ORF">CGC56_09635</name>
</gene>
<organism evidence="2 3">
    <name type="scientific">Capnocytophaga canimorsus</name>
    <dbReference type="NCBI Taxonomy" id="28188"/>
    <lineage>
        <taxon>Bacteria</taxon>
        <taxon>Pseudomonadati</taxon>
        <taxon>Bacteroidota</taxon>
        <taxon>Flavobacteriia</taxon>
        <taxon>Flavobacteriales</taxon>
        <taxon>Flavobacteriaceae</taxon>
        <taxon>Capnocytophaga</taxon>
    </lineage>
</organism>
<evidence type="ECO:0000259" key="1">
    <source>
        <dbReference type="PROSITE" id="PS51819"/>
    </source>
</evidence>
<dbReference type="InterPro" id="IPR037523">
    <property type="entry name" value="VOC_core"/>
</dbReference>
<accession>A0A250G7T4</accession>
<proteinExistence type="predicted"/>
<dbReference type="Proteomes" id="UP000243136">
    <property type="component" value="Chromosome"/>
</dbReference>
<dbReference type="PANTHER" id="PTHR33993:SF2">
    <property type="entry name" value="VOC DOMAIN-CONTAINING PROTEIN"/>
    <property type="match status" value="1"/>
</dbReference>
<evidence type="ECO:0000313" key="2">
    <source>
        <dbReference type="EMBL" id="ATA92398.1"/>
    </source>
</evidence>
<dbReference type="EMBL" id="CP022388">
    <property type="protein sequence ID" value="ATA92398.1"/>
    <property type="molecule type" value="Genomic_DNA"/>
</dbReference>
<dbReference type="AlphaFoldDB" id="A0A250G7T4"/>
<evidence type="ECO:0000313" key="3">
    <source>
        <dbReference type="Proteomes" id="UP000243136"/>
    </source>
</evidence>
<dbReference type="PROSITE" id="PS51819">
    <property type="entry name" value="VOC"/>
    <property type="match status" value="1"/>
</dbReference>
<feature type="domain" description="VOC" evidence="1">
    <location>
        <begin position="4"/>
        <end position="121"/>
    </location>
</feature>
<dbReference type="SUPFAM" id="SSF54593">
    <property type="entry name" value="Glyoxalase/Bleomycin resistance protein/Dihydroxybiphenyl dioxygenase"/>
    <property type="match status" value="1"/>
</dbReference>
<dbReference type="PANTHER" id="PTHR33993">
    <property type="entry name" value="GLYOXALASE-RELATED"/>
    <property type="match status" value="1"/>
</dbReference>
<sequence>MKNLISIVEIPTTDFSRAVTFYKALLNIDIEEIDMDGTQMGVLLSENEGVNVSLIKDENVQPSINGTMVYFNAETDLQPILDKVEPNGGKIILPKTEISPEMGFFALFSDTEGNKIGLHSPE</sequence>
<dbReference type="RefSeq" id="WP_095917671.1">
    <property type="nucleotide sequence ID" value="NZ_CP022388.1"/>
</dbReference>